<keyword evidence="4 13" id="KW-0436">Ligase</keyword>
<keyword evidence="17" id="KW-1185">Reference proteome</keyword>
<dbReference type="Gene3D" id="3.40.50.20">
    <property type="match status" value="1"/>
</dbReference>
<keyword evidence="6 14" id="KW-0547">Nucleotide-binding</keyword>
<comment type="cofactor">
    <cofactor evidence="1">
        <name>Mn(2+)</name>
        <dbReference type="ChEBI" id="CHEBI:29035"/>
    </cofactor>
</comment>
<dbReference type="InterPro" id="IPR011095">
    <property type="entry name" value="Dala_Dala_lig_C"/>
</dbReference>
<comment type="subcellular location">
    <subcellularLocation>
        <location evidence="13">Cytoplasm</location>
    </subcellularLocation>
</comment>
<keyword evidence="10 13" id="KW-0573">Peptidoglycan synthesis</keyword>
<comment type="cofactor">
    <cofactor evidence="2">
        <name>Mg(2+)</name>
        <dbReference type="ChEBI" id="CHEBI:18420"/>
    </cofactor>
</comment>
<evidence type="ECO:0000256" key="11">
    <source>
        <dbReference type="ARBA" id="ARBA00023211"/>
    </source>
</evidence>
<evidence type="ECO:0000256" key="6">
    <source>
        <dbReference type="ARBA" id="ARBA00022741"/>
    </source>
</evidence>
<evidence type="ECO:0000256" key="1">
    <source>
        <dbReference type="ARBA" id="ARBA00001936"/>
    </source>
</evidence>
<comment type="similarity">
    <text evidence="3 13">Belongs to the D-alanine--D-alanine ligase family.</text>
</comment>
<evidence type="ECO:0000256" key="4">
    <source>
        <dbReference type="ARBA" id="ARBA00022598"/>
    </source>
</evidence>
<dbReference type="PROSITE" id="PS50975">
    <property type="entry name" value="ATP_GRASP"/>
    <property type="match status" value="1"/>
</dbReference>
<evidence type="ECO:0000256" key="13">
    <source>
        <dbReference type="HAMAP-Rule" id="MF_00047"/>
    </source>
</evidence>
<dbReference type="EMBL" id="JBHSIM010000050">
    <property type="protein sequence ID" value="MFC4835563.1"/>
    <property type="molecule type" value="Genomic_DNA"/>
</dbReference>
<dbReference type="Proteomes" id="UP001595909">
    <property type="component" value="Unassembled WGS sequence"/>
</dbReference>
<accession>A0ABV9RMZ1</accession>
<keyword evidence="11" id="KW-0464">Manganese</keyword>
<dbReference type="InterPro" id="IPR005905">
    <property type="entry name" value="D_ala_D_ala"/>
</dbReference>
<evidence type="ECO:0000256" key="5">
    <source>
        <dbReference type="ARBA" id="ARBA00022723"/>
    </source>
</evidence>
<name>A0ABV9RMZ1_9PSEU</name>
<organism evidence="16 17">
    <name type="scientific">Actinomycetospora chibensis</name>
    <dbReference type="NCBI Taxonomy" id="663606"/>
    <lineage>
        <taxon>Bacteria</taxon>
        <taxon>Bacillati</taxon>
        <taxon>Actinomycetota</taxon>
        <taxon>Actinomycetes</taxon>
        <taxon>Pseudonocardiales</taxon>
        <taxon>Pseudonocardiaceae</taxon>
        <taxon>Actinomycetospora</taxon>
    </lineage>
</organism>
<evidence type="ECO:0000313" key="16">
    <source>
        <dbReference type="EMBL" id="MFC4835563.1"/>
    </source>
</evidence>
<dbReference type="PROSITE" id="PS00844">
    <property type="entry name" value="DALA_DALA_LIGASE_2"/>
    <property type="match status" value="1"/>
</dbReference>
<dbReference type="Pfam" id="PF07478">
    <property type="entry name" value="Dala_Dala_lig_C"/>
    <property type="match status" value="1"/>
</dbReference>
<dbReference type="NCBIfam" id="TIGR01205">
    <property type="entry name" value="D_ala_D_alaTIGR"/>
    <property type="match status" value="1"/>
</dbReference>
<evidence type="ECO:0000256" key="7">
    <source>
        <dbReference type="ARBA" id="ARBA00022840"/>
    </source>
</evidence>
<dbReference type="PROSITE" id="PS00843">
    <property type="entry name" value="DALA_DALA_LIGASE_1"/>
    <property type="match status" value="1"/>
</dbReference>
<sequence length="375" mass="39744">MTGAGDEAQRSSTWQGAERPRVVVLFGGRSSEHRISCLSAGSVLAHLDPARYDVLPVAITPDGAWVLGPTDPEVLRLHGRELPEVTSGRPVALPADPTRRELIALDDGSSLGRVDVVVPVLHGPGGEDGTVQGLLEMAGVPYVGAGVCASAASMDKDVTKRLLRDAGLSVGDAVVLRRGRDALTDDERDRLGLPVFVKPARAGSSVGISRVADWADLGAAVAKARAEDPKVLVEAAIVGREIECGVLERTDGRVEASVAAEVRVVGGDAGWYDFDTKYLDDACELDVPAKLEDEVAETVRATAVEVFRVMDVEGLARVDFFLTGDGRLLVNELNTMPGFTATSLYPRMWDTAGIDYPTLLETLVETALARGVGPR</sequence>
<keyword evidence="12 13" id="KW-0961">Cell wall biogenesis/degradation</keyword>
<comment type="function">
    <text evidence="13">Cell wall formation.</text>
</comment>
<dbReference type="PANTHER" id="PTHR23132">
    <property type="entry name" value="D-ALANINE--D-ALANINE LIGASE"/>
    <property type="match status" value="1"/>
</dbReference>
<dbReference type="InterPro" id="IPR011127">
    <property type="entry name" value="Dala_Dala_lig_N"/>
</dbReference>
<evidence type="ECO:0000256" key="2">
    <source>
        <dbReference type="ARBA" id="ARBA00001946"/>
    </source>
</evidence>
<keyword evidence="7 14" id="KW-0067">ATP-binding</keyword>
<dbReference type="PIRSF" id="PIRSF039102">
    <property type="entry name" value="Ddl/VanB"/>
    <property type="match status" value="1"/>
</dbReference>
<comment type="caution">
    <text evidence="16">The sequence shown here is derived from an EMBL/GenBank/DDBJ whole genome shotgun (WGS) entry which is preliminary data.</text>
</comment>
<dbReference type="GO" id="GO:0016874">
    <property type="term" value="F:ligase activity"/>
    <property type="evidence" value="ECO:0007669"/>
    <property type="project" value="UniProtKB-KW"/>
</dbReference>
<dbReference type="InterPro" id="IPR011761">
    <property type="entry name" value="ATP-grasp"/>
</dbReference>
<evidence type="ECO:0000256" key="9">
    <source>
        <dbReference type="ARBA" id="ARBA00022960"/>
    </source>
</evidence>
<keyword evidence="5" id="KW-0479">Metal-binding</keyword>
<evidence type="ECO:0000259" key="15">
    <source>
        <dbReference type="PROSITE" id="PS50975"/>
    </source>
</evidence>
<keyword evidence="9 13" id="KW-0133">Cell shape</keyword>
<evidence type="ECO:0000256" key="3">
    <source>
        <dbReference type="ARBA" id="ARBA00010871"/>
    </source>
</evidence>
<evidence type="ECO:0000256" key="14">
    <source>
        <dbReference type="PROSITE-ProRule" id="PRU00409"/>
    </source>
</evidence>
<evidence type="ECO:0000256" key="12">
    <source>
        <dbReference type="ARBA" id="ARBA00023316"/>
    </source>
</evidence>
<dbReference type="NCBIfam" id="NF002528">
    <property type="entry name" value="PRK01966.1-4"/>
    <property type="match status" value="1"/>
</dbReference>
<protein>
    <recommendedName>
        <fullName evidence="13">D-alanine--D-alanine ligase</fullName>
        <ecNumber evidence="13">6.3.2.4</ecNumber>
    </recommendedName>
    <alternativeName>
        <fullName evidence="13">D-Ala-D-Ala ligase</fullName>
    </alternativeName>
    <alternativeName>
        <fullName evidence="13">D-alanylalanine synthetase</fullName>
    </alternativeName>
</protein>
<dbReference type="SUPFAM" id="SSF52440">
    <property type="entry name" value="PreATP-grasp domain"/>
    <property type="match status" value="1"/>
</dbReference>
<comment type="pathway">
    <text evidence="13">Cell wall biogenesis; peptidoglycan biosynthesis.</text>
</comment>
<evidence type="ECO:0000313" key="17">
    <source>
        <dbReference type="Proteomes" id="UP001595909"/>
    </source>
</evidence>
<dbReference type="RefSeq" id="WP_274189542.1">
    <property type="nucleotide sequence ID" value="NZ_BAABHN010000050.1"/>
</dbReference>
<evidence type="ECO:0000256" key="8">
    <source>
        <dbReference type="ARBA" id="ARBA00022842"/>
    </source>
</evidence>
<dbReference type="InterPro" id="IPR016185">
    <property type="entry name" value="PreATP-grasp_dom_sf"/>
</dbReference>
<dbReference type="InterPro" id="IPR013815">
    <property type="entry name" value="ATP_grasp_subdomain_1"/>
</dbReference>
<reference evidence="17" key="1">
    <citation type="journal article" date="2019" name="Int. J. Syst. Evol. Microbiol.">
        <title>The Global Catalogue of Microorganisms (GCM) 10K type strain sequencing project: providing services to taxonomists for standard genome sequencing and annotation.</title>
        <authorList>
            <consortium name="The Broad Institute Genomics Platform"/>
            <consortium name="The Broad Institute Genome Sequencing Center for Infectious Disease"/>
            <person name="Wu L."/>
            <person name="Ma J."/>
        </authorList>
    </citation>
    <scope>NUCLEOTIDE SEQUENCE [LARGE SCALE GENOMIC DNA]</scope>
    <source>
        <strain evidence="17">CCUG 50347</strain>
    </source>
</reference>
<dbReference type="InterPro" id="IPR000291">
    <property type="entry name" value="D-Ala_lig_Van_CS"/>
</dbReference>
<dbReference type="Gene3D" id="3.30.470.20">
    <property type="entry name" value="ATP-grasp fold, B domain"/>
    <property type="match status" value="1"/>
</dbReference>
<keyword evidence="8" id="KW-0460">Magnesium</keyword>
<comment type="catalytic activity">
    <reaction evidence="13">
        <text>2 D-alanine + ATP = D-alanyl-D-alanine + ADP + phosphate + H(+)</text>
        <dbReference type="Rhea" id="RHEA:11224"/>
        <dbReference type="ChEBI" id="CHEBI:15378"/>
        <dbReference type="ChEBI" id="CHEBI:30616"/>
        <dbReference type="ChEBI" id="CHEBI:43474"/>
        <dbReference type="ChEBI" id="CHEBI:57416"/>
        <dbReference type="ChEBI" id="CHEBI:57822"/>
        <dbReference type="ChEBI" id="CHEBI:456216"/>
        <dbReference type="EC" id="6.3.2.4"/>
    </reaction>
</comment>
<dbReference type="Gene3D" id="3.30.1490.20">
    <property type="entry name" value="ATP-grasp fold, A domain"/>
    <property type="match status" value="1"/>
</dbReference>
<dbReference type="EC" id="6.3.2.4" evidence="13"/>
<dbReference type="SUPFAM" id="SSF56059">
    <property type="entry name" value="Glutathione synthetase ATP-binding domain-like"/>
    <property type="match status" value="1"/>
</dbReference>
<evidence type="ECO:0000256" key="10">
    <source>
        <dbReference type="ARBA" id="ARBA00022984"/>
    </source>
</evidence>
<gene>
    <name evidence="13" type="primary">ddl</name>
    <name evidence="16" type="ORF">ACFPEL_24345</name>
</gene>
<dbReference type="Pfam" id="PF01820">
    <property type="entry name" value="Dala_Dala_lig_N"/>
    <property type="match status" value="1"/>
</dbReference>
<dbReference type="HAMAP" id="MF_00047">
    <property type="entry name" value="Dala_Dala_lig"/>
    <property type="match status" value="1"/>
</dbReference>
<keyword evidence="13" id="KW-0963">Cytoplasm</keyword>
<feature type="domain" description="ATP-grasp" evidence="15">
    <location>
        <begin position="160"/>
        <end position="365"/>
    </location>
</feature>
<proteinExistence type="inferred from homology"/>
<dbReference type="PANTHER" id="PTHR23132:SF25">
    <property type="entry name" value="D-ALANINE--D-ALANINE LIGASE A"/>
    <property type="match status" value="1"/>
</dbReference>